<dbReference type="Proteomes" id="UP001500393">
    <property type="component" value="Unassembled WGS sequence"/>
</dbReference>
<sequence length="192" mass="20459">MITADELTAQLPPPAAVWLAEAREKPLEEVFPAAARAVGREQLTDGRTVDQAVRGLLLIEKPAADLLAVYRFGDAAEKQAVLRSLSIAEVAAEVDGSAVDLLADAIRTNDQRLLAAALGEYATQWLPQAAFRQAVLKCVFAGVPLTAVDGLPARTDDELIRMMKDFAAERTAAGRVIPPDLLPYLSSAVSPS</sequence>
<keyword evidence="2" id="KW-1185">Reference proteome</keyword>
<dbReference type="EMBL" id="BAAAOS010000048">
    <property type="protein sequence ID" value="GAA1597887.1"/>
    <property type="molecule type" value="Genomic_DNA"/>
</dbReference>
<proteinExistence type="predicted"/>
<organism evidence="1 2">
    <name type="scientific">Kribbella sancticallisti</name>
    <dbReference type="NCBI Taxonomy" id="460087"/>
    <lineage>
        <taxon>Bacteria</taxon>
        <taxon>Bacillati</taxon>
        <taxon>Actinomycetota</taxon>
        <taxon>Actinomycetes</taxon>
        <taxon>Propionibacteriales</taxon>
        <taxon>Kribbellaceae</taxon>
        <taxon>Kribbella</taxon>
    </lineage>
</organism>
<accession>A0ABP4Q219</accession>
<comment type="caution">
    <text evidence="1">The sequence shown here is derived from an EMBL/GenBank/DDBJ whole genome shotgun (WGS) entry which is preliminary data.</text>
</comment>
<gene>
    <name evidence="1" type="ORF">GCM10009789_59790</name>
</gene>
<dbReference type="RefSeq" id="WP_344219767.1">
    <property type="nucleotide sequence ID" value="NZ_BAAAOS010000048.1"/>
</dbReference>
<reference evidence="2" key="1">
    <citation type="journal article" date="2019" name="Int. J. Syst. Evol. Microbiol.">
        <title>The Global Catalogue of Microorganisms (GCM) 10K type strain sequencing project: providing services to taxonomists for standard genome sequencing and annotation.</title>
        <authorList>
            <consortium name="The Broad Institute Genomics Platform"/>
            <consortium name="The Broad Institute Genome Sequencing Center for Infectious Disease"/>
            <person name="Wu L."/>
            <person name="Ma J."/>
        </authorList>
    </citation>
    <scope>NUCLEOTIDE SEQUENCE [LARGE SCALE GENOMIC DNA]</scope>
    <source>
        <strain evidence="2">JCM 14969</strain>
    </source>
</reference>
<evidence type="ECO:0000313" key="2">
    <source>
        <dbReference type="Proteomes" id="UP001500393"/>
    </source>
</evidence>
<name>A0ABP4Q219_9ACTN</name>
<evidence type="ECO:0000313" key="1">
    <source>
        <dbReference type="EMBL" id="GAA1597887.1"/>
    </source>
</evidence>
<protein>
    <submittedName>
        <fullName evidence="1">EboA domain-containing protein</fullName>
    </submittedName>
</protein>
<dbReference type="NCBIfam" id="NF035938">
    <property type="entry name" value="EboA_domain"/>
    <property type="match status" value="1"/>
</dbReference>
<dbReference type="InterPro" id="IPR047715">
    <property type="entry name" value="EboA_dom"/>
</dbReference>